<gene>
    <name evidence="1" type="ORF">OCTVUL_1B002275</name>
</gene>
<name>A0AA36FED6_OCTVU</name>
<dbReference type="AlphaFoldDB" id="A0AA36FED6"/>
<accession>A0AA36FED6</accession>
<proteinExistence type="predicted"/>
<sequence length="75" mass="7914">MCSKNTAGWDSFNRKRDEINRCETDDNDYYGTRKISKGCGVGEGCGGCGGGGDCGGDVFSSAVYKSFANCKSCDT</sequence>
<reference evidence="1" key="1">
    <citation type="submission" date="2023-08" db="EMBL/GenBank/DDBJ databases">
        <authorList>
            <person name="Alioto T."/>
            <person name="Alioto T."/>
            <person name="Gomez Garrido J."/>
        </authorList>
    </citation>
    <scope>NUCLEOTIDE SEQUENCE</scope>
</reference>
<evidence type="ECO:0000313" key="2">
    <source>
        <dbReference type="Proteomes" id="UP001162480"/>
    </source>
</evidence>
<organism evidence="1 2">
    <name type="scientific">Octopus vulgaris</name>
    <name type="common">Common octopus</name>
    <dbReference type="NCBI Taxonomy" id="6645"/>
    <lineage>
        <taxon>Eukaryota</taxon>
        <taxon>Metazoa</taxon>
        <taxon>Spiralia</taxon>
        <taxon>Lophotrochozoa</taxon>
        <taxon>Mollusca</taxon>
        <taxon>Cephalopoda</taxon>
        <taxon>Coleoidea</taxon>
        <taxon>Octopodiformes</taxon>
        <taxon>Octopoda</taxon>
        <taxon>Incirrata</taxon>
        <taxon>Octopodidae</taxon>
        <taxon>Octopus</taxon>
    </lineage>
</organism>
<keyword evidence="2" id="KW-1185">Reference proteome</keyword>
<protein>
    <submittedName>
        <fullName evidence="1">Uncharacterized protein</fullName>
    </submittedName>
</protein>
<evidence type="ECO:0000313" key="1">
    <source>
        <dbReference type="EMBL" id="CAI9735981.1"/>
    </source>
</evidence>
<dbReference type="EMBL" id="OX597831">
    <property type="protein sequence ID" value="CAI9735981.1"/>
    <property type="molecule type" value="Genomic_DNA"/>
</dbReference>
<dbReference type="Proteomes" id="UP001162480">
    <property type="component" value="Chromosome 18"/>
</dbReference>